<dbReference type="Proteomes" id="UP001139353">
    <property type="component" value="Unassembled WGS sequence"/>
</dbReference>
<keyword evidence="2" id="KW-1185">Reference proteome</keyword>
<gene>
    <name evidence="1" type="ORF">LPC04_16735</name>
</gene>
<dbReference type="RefSeq" id="WP_275683395.1">
    <property type="nucleotide sequence ID" value="NZ_JAJLJH010000004.1"/>
</dbReference>
<dbReference type="AlphaFoldDB" id="A0A9X1YLZ8"/>
<organism evidence="1 2">
    <name type="scientific">Scleromatobacter humisilvae</name>
    <dbReference type="NCBI Taxonomy" id="2897159"/>
    <lineage>
        <taxon>Bacteria</taxon>
        <taxon>Pseudomonadati</taxon>
        <taxon>Pseudomonadota</taxon>
        <taxon>Betaproteobacteria</taxon>
        <taxon>Burkholderiales</taxon>
        <taxon>Sphaerotilaceae</taxon>
        <taxon>Scleromatobacter</taxon>
    </lineage>
</organism>
<dbReference type="Pfam" id="PF07042">
    <property type="entry name" value="TrfA"/>
    <property type="match status" value="1"/>
</dbReference>
<dbReference type="EMBL" id="JAJLJH010000004">
    <property type="protein sequence ID" value="MCK9687355.1"/>
    <property type="molecule type" value="Genomic_DNA"/>
</dbReference>
<dbReference type="InterPro" id="IPR010751">
    <property type="entry name" value="TrfA"/>
</dbReference>
<comment type="caution">
    <text evidence="1">The sequence shown here is derived from an EMBL/GenBank/DDBJ whole genome shotgun (WGS) entry which is preliminary data.</text>
</comment>
<proteinExistence type="predicted"/>
<name>A0A9X1YLZ8_9BURK</name>
<sequence>MEDALARASVVREAQRARTAAHSSQGVSAASSPRQLPLFHDELRALSNDLARSPLFSPIRPGRRKQRNETLASPAGVEIHYRGEQLDQSDADVFMQLVHLARGKCIGAENPIRVNRADLLAQTGRADGGKNYEWLGSVLTRLQHAHLKVENRRYRLETTLISKIITDKEVGTFDVVLDSDILVMFSGTDYTMVDWSKRLQIAKRVDLAKWLQSFTCSHERGLQRWFVTSLKDWSGYASPVRKFREALLEALEELERIGIITGPTLYESASKVKWQRI</sequence>
<evidence type="ECO:0000313" key="2">
    <source>
        <dbReference type="Proteomes" id="UP001139353"/>
    </source>
</evidence>
<protein>
    <submittedName>
        <fullName evidence="1">Replication initiator protein A</fullName>
    </submittedName>
</protein>
<reference evidence="1" key="1">
    <citation type="submission" date="2021-11" db="EMBL/GenBank/DDBJ databases">
        <title>BS-T2-15 a new species belonging to the Comamonadaceae family isolated from the soil of a French oak forest.</title>
        <authorList>
            <person name="Mieszkin S."/>
            <person name="Alain K."/>
        </authorList>
    </citation>
    <scope>NUCLEOTIDE SEQUENCE</scope>
    <source>
        <strain evidence="1">BS-T2-15</strain>
    </source>
</reference>
<evidence type="ECO:0000313" key="1">
    <source>
        <dbReference type="EMBL" id="MCK9687355.1"/>
    </source>
</evidence>
<accession>A0A9X1YLZ8</accession>